<evidence type="ECO:0008006" key="3">
    <source>
        <dbReference type="Google" id="ProtNLM"/>
    </source>
</evidence>
<name>A0A193G1V7_9BORD</name>
<sequence length="165" mass="18643">MHAVMLDSSFLISLSNDQRPEHPVAKRYFIEFIDRHVPMQLSTIAICEYEVKQRIADLGLENFLICPFNIDDAITGATVFSRMFASREDGEDRVAIKDDAKLVAQCVLSGASHFITSDAKCVNRLDRIRREGLLPGLPFGISVREPFNAQWFNDGNQYDFIDAEG</sequence>
<dbReference type="Proteomes" id="UP000092213">
    <property type="component" value="Chromosome"/>
</dbReference>
<accession>A0A193G1V7</accession>
<proteinExistence type="predicted"/>
<dbReference type="EMBL" id="CP016171">
    <property type="protein sequence ID" value="ANN73830.1"/>
    <property type="molecule type" value="Genomic_DNA"/>
</dbReference>
<dbReference type="SUPFAM" id="SSF88723">
    <property type="entry name" value="PIN domain-like"/>
    <property type="match status" value="1"/>
</dbReference>
<reference evidence="1 2" key="1">
    <citation type="submission" date="2016-06" db="EMBL/GenBank/DDBJ databases">
        <title>Complete genome sequences of Bordetella bronchialis and Bordetella flabilis.</title>
        <authorList>
            <person name="LiPuma J.J."/>
            <person name="Spilker T."/>
        </authorList>
    </citation>
    <scope>NUCLEOTIDE SEQUENCE [LARGE SCALE GENOMIC DNA]</scope>
    <source>
        <strain evidence="1 2">AU17976</strain>
    </source>
</reference>
<gene>
    <name evidence="1" type="ORF">BAU08_22945</name>
</gene>
<dbReference type="AlphaFoldDB" id="A0A193G1V7"/>
<protein>
    <recommendedName>
        <fullName evidence="3">PIN domain-containing protein</fullName>
    </recommendedName>
</protein>
<dbReference type="InterPro" id="IPR029060">
    <property type="entry name" value="PIN-like_dom_sf"/>
</dbReference>
<evidence type="ECO:0000313" key="2">
    <source>
        <dbReference type="Proteomes" id="UP000092213"/>
    </source>
</evidence>
<evidence type="ECO:0000313" key="1">
    <source>
        <dbReference type="EMBL" id="ANN73830.1"/>
    </source>
</evidence>
<organism evidence="1 2">
    <name type="scientific">Bordetella bronchialis</name>
    <dbReference type="NCBI Taxonomy" id="463025"/>
    <lineage>
        <taxon>Bacteria</taxon>
        <taxon>Pseudomonadati</taxon>
        <taxon>Pseudomonadota</taxon>
        <taxon>Betaproteobacteria</taxon>
        <taxon>Burkholderiales</taxon>
        <taxon>Alcaligenaceae</taxon>
        <taxon>Bordetella</taxon>
    </lineage>
</organism>